<organism evidence="2 3">
    <name type="scientific">Steroidobacter agaridevorans</name>
    <dbReference type="NCBI Taxonomy" id="2695856"/>
    <lineage>
        <taxon>Bacteria</taxon>
        <taxon>Pseudomonadati</taxon>
        <taxon>Pseudomonadota</taxon>
        <taxon>Gammaproteobacteria</taxon>
        <taxon>Steroidobacterales</taxon>
        <taxon>Steroidobacteraceae</taxon>
        <taxon>Steroidobacter</taxon>
    </lineage>
</organism>
<protein>
    <recommendedName>
        <fullName evidence="1">VOC domain-containing protein</fullName>
    </recommendedName>
</protein>
<dbReference type="PANTHER" id="PTHR33993">
    <property type="entry name" value="GLYOXALASE-RELATED"/>
    <property type="match status" value="1"/>
</dbReference>
<evidence type="ECO:0000259" key="1">
    <source>
        <dbReference type="PROSITE" id="PS51819"/>
    </source>
</evidence>
<dbReference type="InterPro" id="IPR037523">
    <property type="entry name" value="VOC_core"/>
</dbReference>
<dbReference type="InterPro" id="IPR004360">
    <property type="entry name" value="Glyas_Fos-R_dOase_dom"/>
</dbReference>
<accession>A0A829YGJ9</accession>
<dbReference type="EMBL" id="BLJN01000003">
    <property type="protein sequence ID" value="GFE81716.1"/>
    <property type="molecule type" value="Genomic_DNA"/>
</dbReference>
<proteinExistence type="predicted"/>
<feature type="domain" description="VOC" evidence="1">
    <location>
        <begin position="8"/>
        <end position="116"/>
    </location>
</feature>
<evidence type="ECO:0000313" key="2">
    <source>
        <dbReference type="EMBL" id="GFE81716.1"/>
    </source>
</evidence>
<comment type="caution">
    <text evidence="2">The sequence shown here is derived from an EMBL/GenBank/DDBJ whole genome shotgun (WGS) entry which is preliminary data.</text>
</comment>
<reference evidence="3" key="1">
    <citation type="submission" date="2020-01" db="EMBL/GenBank/DDBJ databases">
        <title>'Steroidobacter agaridevorans' sp. nov., agar-degrading bacteria isolated from rhizosphere soils.</title>
        <authorList>
            <person name="Ikenaga M."/>
            <person name="Kataoka M."/>
            <person name="Murouchi A."/>
            <person name="Katsuragi S."/>
            <person name="Sakai M."/>
        </authorList>
    </citation>
    <scope>NUCLEOTIDE SEQUENCE [LARGE SCALE GENOMIC DNA]</scope>
    <source>
        <strain evidence="3">YU21-B</strain>
    </source>
</reference>
<dbReference type="SUPFAM" id="SSF54593">
    <property type="entry name" value="Glyoxalase/Bleomycin resistance protein/Dihydroxybiphenyl dioxygenase"/>
    <property type="match status" value="1"/>
</dbReference>
<dbReference type="Pfam" id="PF00903">
    <property type="entry name" value="Glyoxalase"/>
    <property type="match status" value="1"/>
</dbReference>
<dbReference type="AlphaFoldDB" id="A0A829YGJ9"/>
<sequence length="122" mass="12758">MHMDFKVAETFLSLNVADMDRAVRFYSRVLGAATTWTSPHWSSLNVAGVRIGLFANPGHEGGRVGLHFVVSELGAACASVTDAGGIIVSAASEVAPGVVVAEASDTEGNVFSLQEARGKLRI</sequence>
<dbReference type="InterPro" id="IPR052164">
    <property type="entry name" value="Anthracycline_SecMetBiosynth"/>
</dbReference>
<gene>
    <name evidence="2" type="ORF">GCM10011487_37160</name>
</gene>
<evidence type="ECO:0000313" key="3">
    <source>
        <dbReference type="Proteomes" id="UP000445000"/>
    </source>
</evidence>
<dbReference type="InterPro" id="IPR029068">
    <property type="entry name" value="Glyas_Bleomycin-R_OHBP_Dase"/>
</dbReference>
<name>A0A829YGJ9_9GAMM</name>
<dbReference type="Gene3D" id="3.10.180.10">
    <property type="entry name" value="2,3-Dihydroxybiphenyl 1,2-Dioxygenase, domain 1"/>
    <property type="match status" value="1"/>
</dbReference>
<dbReference type="Proteomes" id="UP000445000">
    <property type="component" value="Unassembled WGS sequence"/>
</dbReference>
<dbReference type="PROSITE" id="PS51819">
    <property type="entry name" value="VOC"/>
    <property type="match status" value="1"/>
</dbReference>
<keyword evidence="3" id="KW-1185">Reference proteome</keyword>